<dbReference type="EMBL" id="SRLO01000108">
    <property type="protein sequence ID" value="TNN74968.1"/>
    <property type="molecule type" value="Genomic_DNA"/>
</dbReference>
<organism evidence="2 3">
    <name type="scientific">Liparis tanakae</name>
    <name type="common">Tanaka's snailfish</name>
    <dbReference type="NCBI Taxonomy" id="230148"/>
    <lineage>
        <taxon>Eukaryota</taxon>
        <taxon>Metazoa</taxon>
        <taxon>Chordata</taxon>
        <taxon>Craniata</taxon>
        <taxon>Vertebrata</taxon>
        <taxon>Euteleostomi</taxon>
        <taxon>Actinopterygii</taxon>
        <taxon>Neopterygii</taxon>
        <taxon>Teleostei</taxon>
        <taxon>Neoteleostei</taxon>
        <taxon>Acanthomorphata</taxon>
        <taxon>Eupercaria</taxon>
        <taxon>Perciformes</taxon>
        <taxon>Cottioidei</taxon>
        <taxon>Cottales</taxon>
        <taxon>Liparidae</taxon>
        <taxon>Liparis</taxon>
    </lineage>
</organism>
<evidence type="ECO:0000313" key="2">
    <source>
        <dbReference type="EMBL" id="TNN74968.1"/>
    </source>
</evidence>
<dbReference type="AlphaFoldDB" id="A0A4Z2IAF4"/>
<gene>
    <name evidence="2" type="ORF">EYF80_014713</name>
</gene>
<feature type="region of interest" description="Disordered" evidence="1">
    <location>
        <begin position="1"/>
        <end position="45"/>
    </location>
</feature>
<proteinExistence type="predicted"/>
<accession>A0A4Z2IAF4</accession>
<protein>
    <submittedName>
        <fullName evidence="2">Uncharacterized protein</fullName>
    </submittedName>
</protein>
<feature type="compositionally biased region" description="Basic residues" evidence="1">
    <location>
        <begin position="8"/>
        <end position="18"/>
    </location>
</feature>
<feature type="compositionally biased region" description="Polar residues" evidence="1">
    <location>
        <begin position="19"/>
        <end position="28"/>
    </location>
</feature>
<evidence type="ECO:0000313" key="3">
    <source>
        <dbReference type="Proteomes" id="UP000314294"/>
    </source>
</evidence>
<sequence>MFGVTRHSAIKRKTHAFTRKNTNSSPRRTSWVGAPRSGPVADTATPRWPSYHAALTHWAYCRGAEREGQTL</sequence>
<reference evidence="2 3" key="1">
    <citation type="submission" date="2019-03" db="EMBL/GenBank/DDBJ databases">
        <title>First draft genome of Liparis tanakae, snailfish: a comprehensive survey of snailfish specific genes.</title>
        <authorList>
            <person name="Kim W."/>
            <person name="Song I."/>
            <person name="Jeong J.-H."/>
            <person name="Kim D."/>
            <person name="Kim S."/>
            <person name="Ryu S."/>
            <person name="Song J.Y."/>
            <person name="Lee S.K."/>
        </authorList>
    </citation>
    <scope>NUCLEOTIDE SEQUENCE [LARGE SCALE GENOMIC DNA]</scope>
    <source>
        <tissue evidence="2">Muscle</tissue>
    </source>
</reference>
<evidence type="ECO:0000256" key="1">
    <source>
        <dbReference type="SAM" id="MobiDB-lite"/>
    </source>
</evidence>
<dbReference type="Proteomes" id="UP000314294">
    <property type="component" value="Unassembled WGS sequence"/>
</dbReference>
<name>A0A4Z2IAF4_9TELE</name>
<keyword evidence="3" id="KW-1185">Reference proteome</keyword>
<comment type="caution">
    <text evidence="2">The sequence shown here is derived from an EMBL/GenBank/DDBJ whole genome shotgun (WGS) entry which is preliminary data.</text>
</comment>